<proteinExistence type="predicted"/>
<name>A0A0G1HZI7_9BACT</name>
<organism evidence="2 3">
    <name type="scientific">Candidatus Collierbacteria bacterium GW2011_GWB2_44_22</name>
    <dbReference type="NCBI Taxonomy" id="1618387"/>
    <lineage>
        <taxon>Bacteria</taxon>
        <taxon>Candidatus Collieribacteriota</taxon>
    </lineage>
</organism>
<dbReference type="InterPro" id="IPR012902">
    <property type="entry name" value="N_methyl_site"/>
</dbReference>
<gene>
    <name evidence="2" type="ORF">UW44_C0005G0025</name>
</gene>
<dbReference type="AlphaFoldDB" id="A0A0G1HZI7"/>
<reference evidence="2 3" key="1">
    <citation type="journal article" date="2015" name="Nature">
        <title>rRNA introns, odd ribosomes, and small enigmatic genomes across a large radiation of phyla.</title>
        <authorList>
            <person name="Brown C.T."/>
            <person name="Hug L.A."/>
            <person name="Thomas B.C."/>
            <person name="Sharon I."/>
            <person name="Castelle C.J."/>
            <person name="Singh A."/>
            <person name="Wilkins M.J."/>
            <person name="Williams K.H."/>
            <person name="Banfield J.F."/>
        </authorList>
    </citation>
    <scope>NUCLEOTIDE SEQUENCE [LARGE SCALE GENOMIC DNA]</scope>
</reference>
<keyword evidence="1" id="KW-1133">Transmembrane helix</keyword>
<sequence>MVLSTKKAGDTSSQSGFTLVEAMVSVAVLLVMAVGSVAANRLTTSSVTINQLRTQGNTLAVEAMEVLMSLRAENFLDLTVGTFHPVFDGSKWSLVEGQETIDDFTRSIILTPVQRSLVCFAAVCDITAVGGITDVGSMNAEVKVGWKQGGTDKEILLSSLITYWR</sequence>
<keyword evidence="1" id="KW-0812">Transmembrane</keyword>
<evidence type="ECO:0000313" key="2">
    <source>
        <dbReference type="EMBL" id="KKT51983.1"/>
    </source>
</evidence>
<keyword evidence="1" id="KW-0472">Membrane</keyword>
<accession>A0A0G1HZI7</accession>
<dbReference type="Proteomes" id="UP000034006">
    <property type="component" value="Unassembled WGS sequence"/>
</dbReference>
<dbReference type="NCBIfam" id="TIGR02532">
    <property type="entry name" value="IV_pilin_GFxxxE"/>
    <property type="match status" value="1"/>
</dbReference>
<protein>
    <recommendedName>
        <fullName evidence="4">Type IV pilus modification protein PilV</fullName>
    </recommendedName>
</protein>
<comment type="caution">
    <text evidence="2">The sequence shown here is derived from an EMBL/GenBank/DDBJ whole genome shotgun (WGS) entry which is preliminary data.</text>
</comment>
<evidence type="ECO:0000313" key="3">
    <source>
        <dbReference type="Proteomes" id="UP000034006"/>
    </source>
</evidence>
<dbReference type="PROSITE" id="PS00409">
    <property type="entry name" value="PROKAR_NTER_METHYL"/>
    <property type="match status" value="1"/>
</dbReference>
<dbReference type="EMBL" id="LCIH01000005">
    <property type="protein sequence ID" value="KKT51983.1"/>
    <property type="molecule type" value="Genomic_DNA"/>
</dbReference>
<evidence type="ECO:0008006" key="4">
    <source>
        <dbReference type="Google" id="ProtNLM"/>
    </source>
</evidence>
<evidence type="ECO:0000256" key="1">
    <source>
        <dbReference type="SAM" id="Phobius"/>
    </source>
</evidence>
<dbReference type="STRING" id="1618387.UW44_C0005G0025"/>
<feature type="transmembrane region" description="Helical" evidence="1">
    <location>
        <begin position="20"/>
        <end position="39"/>
    </location>
</feature>
<dbReference type="Pfam" id="PF07963">
    <property type="entry name" value="N_methyl"/>
    <property type="match status" value="1"/>
</dbReference>